<organism evidence="2 3">
    <name type="scientific">Anaeromyxobacter dehalogenans (strain ATCC BAA-258 / DSM 21875 / 2CP-1)</name>
    <dbReference type="NCBI Taxonomy" id="455488"/>
    <lineage>
        <taxon>Bacteria</taxon>
        <taxon>Pseudomonadati</taxon>
        <taxon>Myxococcota</taxon>
        <taxon>Myxococcia</taxon>
        <taxon>Myxococcales</taxon>
        <taxon>Cystobacterineae</taxon>
        <taxon>Anaeromyxobacteraceae</taxon>
        <taxon>Anaeromyxobacter</taxon>
    </lineage>
</organism>
<sequence>MPHGLWPPAVIFSGRERTRRAAGGEAGPKSTLAAADGPRSAGPGRAPGSRHLDVGRAAGPVGVLRRDRVARQQCWAASDGPGGAARAVAVRQLGGRGERAVARAAVRAGRALPLDLRRGAGEPPYARRLSRGAREEARPAHDAGAGRAHEGRRGAAPARGAGRDEGPGERRRGELPASSVTGALPQRSRGTGPKAQARDRERSVSFDEACSGCEGAGRASSARCRRGRTCGGRSRREAARRARREEALVLLAAISFNIMRLIASRLSA</sequence>
<feature type="compositionally biased region" description="Basic and acidic residues" evidence="1">
    <location>
        <begin position="161"/>
        <end position="174"/>
    </location>
</feature>
<evidence type="ECO:0000313" key="2">
    <source>
        <dbReference type="EMBL" id="ACL63463.1"/>
    </source>
</evidence>
<feature type="compositionally biased region" description="Basic and acidic residues" evidence="1">
    <location>
        <begin position="132"/>
        <end position="141"/>
    </location>
</feature>
<proteinExistence type="predicted"/>
<keyword evidence="3" id="KW-1185">Reference proteome</keyword>
<evidence type="ECO:0000313" key="3">
    <source>
        <dbReference type="Proteomes" id="UP000007089"/>
    </source>
</evidence>
<feature type="compositionally biased region" description="Low complexity" evidence="1">
    <location>
        <begin position="33"/>
        <end position="49"/>
    </location>
</feature>
<name>B8J7X1_ANAD2</name>
<dbReference type="EMBL" id="CP001359">
    <property type="protein sequence ID" value="ACL63463.1"/>
    <property type="molecule type" value="Genomic_DNA"/>
</dbReference>
<gene>
    <name evidence="2" type="ordered locus">A2cp1_0104</name>
</gene>
<protein>
    <submittedName>
        <fullName evidence="2">Pseudouridine synthase</fullName>
    </submittedName>
</protein>
<evidence type="ECO:0000256" key="1">
    <source>
        <dbReference type="SAM" id="MobiDB-lite"/>
    </source>
</evidence>
<dbReference type="KEGG" id="acp:A2cp1_0104"/>
<dbReference type="HOGENOM" id="CLU_1036829_0_0_7"/>
<feature type="region of interest" description="Disordered" evidence="1">
    <location>
        <begin position="1"/>
        <end position="59"/>
    </location>
</feature>
<accession>B8J7X1</accession>
<feature type="region of interest" description="Disordered" evidence="1">
    <location>
        <begin position="116"/>
        <end position="204"/>
    </location>
</feature>
<reference evidence="2" key="1">
    <citation type="submission" date="2009-01" db="EMBL/GenBank/DDBJ databases">
        <title>Complete sequence of Anaeromyxobacter dehalogenans 2CP-1.</title>
        <authorList>
            <consortium name="US DOE Joint Genome Institute"/>
            <person name="Lucas S."/>
            <person name="Copeland A."/>
            <person name="Lapidus A."/>
            <person name="Glavina del Rio T."/>
            <person name="Dalin E."/>
            <person name="Tice H."/>
            <person name="Bruce D."/>
            <person name="Goodwin L."/>
            <person name="Pitluck S."/>
            <person name="Saunders E."/>
            <person name="Brettin T."/>
            <person name="Detter J.C."/>
            <person name="Han C."/>
            <person name="Larimer F."/>
            <person name="Land M."/>
            <person name="Hauser L."/>
            <person name="Kyrpides N."/>
            <person name="Ovchinnikova G."/>
            <person name="Beliaev A.S."/>
            <person name="Richardson P."/>
        </authorList>
    </citation>
    <scope>NUCLEOTIDE SEQUENCE</scope>
    <source>
        <strain evidence="2">2CP-1</strain>
    </source>
</reference>
<dbReference type="Proteomes" id="UP000007089">
    <property type="component" value="Chromosome"/>
</dbReference>
<dbReference type="AlphaFoldDB" id="B8J7X1"/>